<sequence>MKHRLLYLLLLLLAAVGARAQAPATPAWTPGARWNYIAGLPFVGPGTLQLTYVGDTTISGRACQKLRRDVKWGSGSPLRQMPLFTSADANRVSVYVNGQFQTLYDFSIPPGGSWMTVDDVGGIAFCPTLVRVTVDSVGQKLIGGRLRRWFRAHYTPYTFPGGPVRTYSWGRVYEGLGPINSFMFLNGANYPVCGGTDPPYVGGLICYSINGQGEFTDSPTASCSTIVTAGRDAAAAAGFAVYPTVGSGEVTVTRPAAYSRATVRVFSAAGQLVDEQRLASATAETALHLGRLPRGLYLLHLQQPGQPLLTQRLVLQ</sequence>
<evidence type="ECO:0008006" key="4">
    <source>
        <dbReference type="Google" id="ProtNLM"/>
    </source>
</evidence>
<dbReference type="InterPro" id="IPR026444">
    <property type="entry name" value="Secre_tail"/>
</dbReference>
<gene>
    <name evidence="2" type="ORF">DLM85_00595</name>
</gene>
<evidence type="ECO:0000313" key="2">
    <source>
        <dbReference type="EMBL" id="RAK69397.1"/>
    </source>
</evidence>
<evidence type="ECO:0000313" key="3">
    <source>
        <dbReference type="Proteomes" id="UP000248553"/>
    </source>
</evidence>
<dbReference type="RefSeq" id="WP_111476133.1">
    <property type="nucleotide sequence ID" value="NZ_QHKM01000001.1"/>
</dbReference>
<organism evidence="2 3">
    <name type="scientific">Hymenobacter edaphi</name>
    <dbReference type="NCBI Taxonomy" id="2211146"/>
    <lineage>
        <taxon>Bacteria</taxon>
        <taxon>Pseudomonadati</taxon>
        <taxon>Bacteroidota</taxon>
        <taxon>Cytophagia</taxon>
        <taxon>Cytophagales</taxon>
        <taxon>Hymenobacteraceae</taxon>
        <taxon>Hymenobacter</taxon>
    </lineage>
</organism>
<dbReference type="EMBL" id="QHKM01000001">
    <property type="protein sequence ID" value="RAK69397.1"/>
    <property type="molecule type" value="Genomic_DNA"/>
</dbReference>
<comment type="caution">
    <text evidence="2">The sequence shown here is derived from an EMBL/GenBank/DDBJ whole genome shotgun (WGS) entry which is preliminary data.</text>
</comment>
<dbReference type="Proteomes" id="UP000248553">
    <property type="component" value="Unassembled WGS sequence"/>
</dbReference>
<name>A0A328BQP3_9BACT</name>
<evidence type="ECO:0000256" key="1">
    <source>
        <dbReference type="SAM" id="SignalP"/>
    </source>
</evidence>
<dbReference type="NCBIfam" id="TIGR04183">
    <property type="entry name" value="Por_Secre_tail"/>
    <property type="match status" value="1"/>
</dbReference>
<feature type="signal peptide" evidence="1">
    <location>
        <begin position="1"/>
        <end position="20"/>
    </location>
</feature>
<protein>
    <recommendedName>
        <fullName evidence="4">Secretion system C-terminal sorting domain-containing protein</fullName>
    </recommendedName>
</protein>
<dbReference type="AlphaFoldDB" id="A0A328BQP3"/>
<proteinExistence type="predicted"/>
<keyword evidence="3" id="KW-1185">Reference proteome</keyword>
<feature type="chain" id="PRO_5016422639" description="Secretion system C-terminal sorting domain-containing protein" evidence="1">
    <location>
        <begin position="21"/>
        <end position="316"/>
    </location>
</feature>
<accession>A0A328BQP3</accession>
<dbReference type="OrthoDB" id="9816167at2"/>
<keyword evidence="1" id="KW-0732">Signal</keyword>
<reference evidence="3" key="1">
    <citation type="submission" date="2018-05" db="EMBL/GenBank/DDBJ databases">
        <authorList>
            <person name="Nie L."/>
        </authorList>
    </citation>
    <scope>NUCLEOTIDE SEQUENCE [LARGE SCALE GENOMIC DNA]</scope>
    <source>
        <strain evidence="3">NL</strain>
    </source>
</reference>